<dbReference type="Gene3D" id="3.30.497.10">
    <property type="entry name" value="Antithrombin, subunit I, domain 2"/>
    <property type="match status" value="1"/>
</dbReference>
<evidence type="ECO:0008006" key="3">
    <source>
        <dbReference type="Google" id="ProtNLM"/>
    </source>
</evidence>
<dbReference type="EMBL" id="ADBV01010273">
    <property type="protein sequence ID" value="EJW75630.1"/>
    <property type="molecule type" value="Genomic_DNA"/>
</dbReference>
<evidence type="ECO:0000313" key="2">
    <source>
        <dbReference type="Proteomes" id="UP000004810"/>
    </source>
</evidence>
<dbReference type="InterPro" id="IPR036186">
    <property type="entry name" value="Serpin_sf"/>
</dbReference>
<reference evidence="2" key="1">
    <citation type="submission" date="2012-08" db="EMBL/GenBank/DDBJ databases">
        <title>The Genome Sequence of Wuchereria bancrofti.</title>
        <authorList>
            <person name="Nutman T.B."/>
            <person name="Fink D.L."/>
            <person name="Russ C."/>
            <person name="Young S."/>
            <person name="Zeng Q."/>
            <person name="Koehrsen M."/>
            <person name="Alvarado L."/>
            <person name="Berlin A."/>
            <person name="Chapman S.B."/>
            <person name="Chen Z."/>
            <person name="Freedman E."/>
            <person name="Gellesch M."/>
            <person name="Goldberg J."/>
            <person name="Griggs A."/>
            <person name="Gujja S."/>
            <person name="Heilman E.R."/>
            <person name="Heiman D."/>
            <person name="Hepburn T."/>
            <person name="Howarth C."/>
            <person name="Jen D."/>
            <person name="Larson L."/>
            <person name="Lewis B."/>
            <person name="Mehta T."/>
            <person name="Park D."/>
            <person name="Pearson M."/>
            <person name="Roberts A."/>
            <person name="Saif S."/>
            <person name="Shea T."/>
            <person name="Shenoy N."/>
            <person name="Sisk P."/>
            <person name="Stolte C."/>
            <person name="Sykes S."/>
            <person name="Walk T."/>
            <person name="White J."/>
            <person name="Yandava C."/>
            <person name="Haas B."/>
            <person name="Henn M.R."/>
            <person name="Nusbaum C."/>
            <person name="Birren B."/>
        </authorList>
    </citation>
    <scope>NUCLEOTIDE SEQUENCE [LARGE SCALE GENOMIC DNA]</scope>
    <source>
        <strain evidence="2">NA</strain>
    </source>
</reference>
<dbReference type="AlphaFoldDB" id="J9AMY3"/>
<comment type="caution">
    <text evidence="1">The sequence shown here is derived from an EMBL/GenBank/DDBJ whole genome shotgun (WGS) entry which is preliminary data.</text>
</comment>
<sequence length="241" mass="28028">ENLRITNEEWNIAISPLQIIRGFAALLILADGKCKIKLAKLISKALFGVIEPIGKIIHEELNDICINYLRSFSKGVTRIYFEENHLLKFDNELMEYIEKYYGTESQEAEMIVFETEEKMKKEVVQTLCFQMDPNGQTLVNEMNKNIKEATQGTMEYVVRRDLQPKQKTRLALITSFNSTFYWKPPGKIVEVETFFYETYEKNVDTRSVIKAYRCDGLFRTCLTGDDTRVLELDSEIDGLKM</sequence>
<dbReference type="Proteomes" id="UP000004810">
    <property type="component" value="Unassembled WGS sequence"/>
</dbReference>
<organism evidence="1 2">
    <name type="scientific">Wuchereria bancrofti</name>
    <dbReference type="NCBI Taxonomy" id="6293"/>
    <lineage>
        <taxon>Eukaryota</taxon>
        <taxon>Metazoa</taxon>
        <taxon>Ecdysozoa</taxon>
        <taxon>Nematoda</taxon>
        <taxon>Chromadorea</taxon>
        <taxon>Rhabditida</taxon>
        <taxon>Spirurina</taxon>
        <taxon>Spiruromorpha</taxon>
        <taxon>Filarioidea</taxon>
        <taxon>Onchocercidae</taxon>
        <taxon>Wuchereria</taxon>
    </lineage>
</organism>
<protein>
    <recommendedName>
        <fullName evidence="3">Serpin domain-containing protein</fullName>
    </recommendedName>
</protein>
<feature type="non-terminal residue" evidence="1">
    <location>
        <position position="1"/>
    </location>
</feature>
<gene>
    <name evidence="1" type="ORF">WUBG_13462</name>
</gene>
<dbReference type="SUPFAM" id="SSF56574">
    <property type="entry name" value="Serpins"/>
    <property type="match status" value="1"/>
</dbReference>
<name>J9AMY3_WUCBA</name>
<evidence type="ECO:0000313" key="1">
    <source>
        <dbReference type="EMBL" id="EJW75630.1"/>
    </source>
</evidence>
<proteinExistence type="predicted"/>
<dbReference type="InterPro" id="IPR042178">
    <property type="entry name" value="Serpin_sf_1"/>
</dbReference>
<accession>J9AMY3</accession>